<evidence type="ECO:0000256" key="5">
    <source>
        <dbReference type="SAM" id="Phobius"/>
    </source>
</evidence>
<dbReference type="RefSeq" id="WP_263711207.1">
    <property type="nucleotide sequence ID" value="NZ_JAOWKX010000002.1"/>
</dbReference>
<dbReference type="EMBL" id="JAOWKX010000002">
    <property type="protein sequence ID" value="MCV2883994.1"/>
    <property type="molecule type" value="Genomic_DNA"/>
</dbReference>
<dbReference type="SUPFAM" id="SSF46626">
    <property type="entry name" value="Cytochrome c"/>
    <property type="match status" value="1"/>
</dbReference>
<dbReference type="InterPro" id="IPR047758">
    <property type="entry name" value="CytoC_perox"/>
</dbReference>
<keyword evidence="7" id="KW-0575">Peroxidase</keyword>
<dbReference type="GO" id="GO:0004601">
    <property type="term" value="F:peroxidase activity"/>
    <property type="evidence" value="ECO:0007669"/>
    <property type="project" value="UniProtKB-KW"/>
</dbReference>
<keyword evidence="8" id="KW-1185">Reference proteome</keyword>
<dbReference type="PROSITE" id="PS51007">
    <property type="entry name" value="CYTC"/>
    <property type="match status" value="1"/>
</dbReference>
<dbReference type="Proteomes" id="UP001652504">
    <property type="component" value="Unassembled WGS sequence"/>
</dbReference>
<proteinExistence type="predicted"/>
<dbReference type="InterPro" id="IPR051395">
    <property type="entry name" value="Cytochrome_c_Peroxidase/MauG"/>
</dbReference>
<sequence length="711" mass="81062">MGFFRRLIDLMLDILDAVFHVIRRFIRGIFNWVKGLIKALHNLWCALGPKWLRVVFVLLIVFIGGFFFLRGVLAPNITHENIYQVHYLNEGWTDEDRQRYYYTPQGTELLGLQYSWFVNLEQPLSREQLASEENMRGWGFIMSPSQQPTKHNPGNLPVGFTYHYDHQSRLNLDLGCAMCHTGELHYKGTALRVDGGQSMQSVPTLGKGEFIVTLAAAAFETYYNPFKWDRFATRVVGDNNEDERDTLRDEFSGFLTHIKDFVKGPGAHSLYPVTEGRGRTDAVGRIGNVVFGYDIDVPENYKVADAPASYPFLWDIWRFDWVQYTGFTNQAMARNVGESLGVLAPVKLLDENGNIRKPEDIEDEVINLDGMFCVEGVLRKLKPPKWPEDILGKVNIESAKRGKTLFADQCQFCHGPHESNSYQWELATGPDQHPDGQHNVNYQWDLDGVVTDVDGKKVRQDFRERIWSVPWISTDVIGTDSKLADNYMDNLYDASKLTGEDTKVNAGDGLQLLLNVLIPQMYENRNIQAGEEIALYDGLNVPFRIQNHRAYKARPLHGVWATPPFLHNGSVPTIYDLLSPLRARPSTFYVGNREYNPQRLGYITKKTAGAFKTDTTIAGNHNTGHLFTDVDMKGRIGRLLTERERYDLMEYLKVMGNPDFTERLGGDPQNWSLYKEGLPEKMMDDACYNSAPEAYNQYKKNLALVGSGSDR</sequence>
<evidence type="ECO:0000256" key="1">
    <source>
        <dbReference type="ARBA" id="ARBA00022617"/>
    </source>
</evidence>
<evidence type="ECO:0000256" key="2">
    <source>
        <dbReference type="ARBA" id="ARBA00022723"/>
    </source>
</evidence>
<keyword evidence="5" id="KW-0812">Transmembrane</keyword>
<keyword evidence="5" id="KW-1133">Transmembrane helix</keyword>
<keyword evidence="3 4" id="KW-0408">Iron</keyword>
<dbReference type="NCBIfam" id="NF040606">
    <property type="entry name" value="CytoC_perox"/>
    <property type="match status" value="1"/>
</dbReference>
<dbReference type="Pfam" id="PF21419">
    <property type="entry name" value="RoxA-like_Cyt-c"/>
    <property type="match status" value="1"/>
</dbReference>
<evidence type="ECO:0000256" key="4">
    <source>
        <dbReference type="PROSITE-ProRule" id="PRU00433"/>
    </source>
</evidence>
<protein>
    <submittedName>
        <fullName evidence="7">Di-heme-cytochrome C peroxidase</fullName>
    </submittedName>
</protein>
<dbReference type="PANTHER" id="PTHR30600:SF9">
    <property type="entry name" value="BLR7738 PROTEIN"/>
    <property type="match status" value="1"/>
</dbReference>
<feature type="domain" description="Cytochrome c" evidence="6">
    <location>
        <begin position="397"/>
        <end position="656"/>
    </location>
</feature>
<evidence type="ECO:0000259" key="6">
    <source>
        <dbReference type="PROSITE" id="PS51007"/>
    </source>
</evidence>
<dbReference type="Gene3D" id="1.10.760.10">
    <property type="entry name" value="Cytochrome c-like domain"/>
    <property type="match status" value="1"/>
</dbReference>
<dbReference type="PANTHER" id="PTHR30600">
    <property type="entry name" value="CYTOCHROME C PEROXIDASE-RELATED"/>
    <property type="match status" value="1"/>
</dbReference>
<dbReference type="InterPro" id="IPR036909">
    <property type="entry name" value="Cyt_c-like_dom_sf"/>
</dbReference>
<organism evidence="7 8">
    <name type="scientific">Fluctibacter corallii</name>
    <dbReference type="NCBI Taxonomy" id="2984329"/>
    <lineage>
        <taxon>Bacteria</taxon>
        <taxon>Pseudomonadati</taxon>
        <taxon>Pseudomonadota</taxon>
        <taxon>Gammaproteobacteria</taxon>
        <taxon>Alteromonadales</taxon>
        <taxon>Alteromonadaceae</taxon>
        <taxon>Fluctibacter</taxon>
    </lineage>
</organism>
<keyword evidence="1 4" id="KW-0349">Heme</keyword>
<dbReference type="InterPro" id="IPR009056">
    <property type="entry name" value="Cyt_c-like_dom"/>
</dbReference>
<comment type="caution">
    <text evidence="7">The sequence shown here is derived from an EMBL/GenBank/DDBJ whole genome shotgun (WGS) entry which is preliminary data.</text>
</comment>
<keyword evidence="5" id="KW-0472">Membrane</keyword>
<reference evidence="7 8" key="1">
    <citation type="submission" date="2022-10" db="EMBL/GenBank/DDBJ databases">
        <title>Aestuariibacter sp. AA17 isolated from Montipora capitata coral fragment.</title>
        <authorList>
            <person name="Emsley S.A."/>
            <person name="Pfannmuller K.M."/>
            <person name="Loughran R.M."/>
            <person name="Shlafstein M."/>
            <person name="Papke E."/>
            <person name="Saw J.H."/>
            <person name="Ushijima B."/>
            <person name="Videau P."/>
        </authorList>
    </citation>
    <scope>NUCLEOTIDE SEQUENCE [LARGE SCALE GENOMIC DNA]</scope>
    <source>
        <strain evidence="7 8">AA17</strain>
    </source>
</reference>
<name>A0ABT3A5N6_9ALTE</name>
<evidence type="ECO:0000313" key="8">
    <source>
        <dbReference type="Proteomes" id="UP001652504"/>
    </source>
</evidence>
<keyword evidence="7" id="KW-0560">Oxidoreductase</keyword>
<accession>A0ABT3A5N6</accession>
<keyword evidence="2 4" id="KW-0479">Metal-binding</keyword>
<gene>
    <name evidence="7" type="ORF">OE749_04720</name>
</gene>
<evidence type="ECO:0000256" key="3">
    <source>
        <dbReference type="ARBA" id="ARBA00023004"/>
    </source>
</evidence>
<feature type="transmembrane region" description="Helical" evidence="5">
    <location>
        <begin position="51"/>
        <end position="73"/>
    </location>
</feature>
<evidence type="ECO:0000313" key="7">
    <source>
        <dbReference type="EMBL" id="MCV2883994.1"/>
    </source>
</evidence>